<gene>
    <name evidence="3" type="ORF">KIW84_071550</name>
</gene>
<dbReference type="AlphaFoldDB" id="A0A9D4VJT8"/>
<dbReference type="PANTHER" id="PTHR33232">
    <property type="entry name" value="PROTEIN SIEVE ELEMENT OCCLUSION B-LIKE"/>
    <property type="match status" value="1"/>
</dbReference>
<sequence>MIKKMEMVPRKMQSRAIRHIFSASDDTVMTKQIRATHAPIEEHVDVRPLLNVVQDIFLRATSLIPDYVQDMKDTTKESDLFEMLEISYHSINKISCEISCKCLMNGGDAHATTIGILGMLSSYSWDAKVVIALAAFAANLGEFWLVAQLYTTNRLAKSVALLKHIHETLNQVDDLGPKFESVSKLLKAMLDVANCIVEFHELPSEYIDHEAPETLTASTLIPSAVYWTIRSIVACASHILGIIGLGQGYMTSTIETWELSSLTHKLENMNGHLQKLLTICRQHLDDNKQREVFETLHHLFETSHQDNIKVLKALIHCKGDPLPLFDGSTKQRVSIDVLRKKIVLLYITDLHHISDQELVIFEQMYHESRQDSTRLESQYELVWIPVVEKGAAWAETKKKFEKLQSMMPWYSVYEPSLLEAATIRYIKEVWLFNTKPMLVVLDPQGKLVNLNAIHMMWIWGSMAYPFSSLREEALWKEETWGLALLADTIDPLLFDWVSAGKYICLYGGDDMDWIRKFTSATKSMARTLQIPLEMMYVGKNNPGQKVKKINKTIYEENLSNILADPTIIWFFWVRLESMWHSKLQQGKTVETDQIIMEIMRILSYDSSDQGWAVISLGTIKMTQGKGDSFLKCLDEFDEWKDNVNDKGVLPAMDEYIQGIQQPHHCNRLILPGVDGTVPDKIVCAECGKAMEKFYMYRCCNE</sequence>
<evidence type="ECO:0000313" key="4">
    <source>
        <dbReference type="Proteomes" id="UP001058974"/>
    </source>
</evidence>
<evidence type="ECO:0000259" key="1">
    <source>
        <dbReference type="Pfam" id="PF14576"/>
    </source>
</evidence>
<dbReference type="InterPro" id="IPR039299">
    <property type="entry name" value="SEOA"/>
</dbReference>
<feature type="domain" description="Sieve element occlusion C-terminal" evidence="2">
    <location>
        <begin position="470"/>
        <end position="700"/>
    </location>
</feature>
<dbReference type="Gramene" id="Psat07G0155000-T1">
    <property type="protein sequence ID" value="KAI5384588.1"/>
    <property type="gene ID" value="KIW84_071550"/>
</dbReference>
<evidence type="ECO:0000259" key="2">
    <source>
        <dbReference type="Pfam" id="PF14577"/>
    </source>
</evidence>
<dbReference type="Gene3D" id="3.40.30.10">
    <property type="entry name" value="Glutaredoxin"/>
    <property type="match status" value="1"/>
</dbReference>
<reference evidence="3 4" key="1">
    <citation type="journal article" date="2022" name="Nat. Genet.">
        <title>Improved pea reference genome and pan-genome highlight genomic features and evolutionary characteristics.</title>
        <authorList>
            <person name="Yang T."/>
            <person name="Liu R."/>
            <person name="Luo Y."/>
            <person name="Hu S."/>
            <person name="Wang D."/>
            <person name="Wang C."/>
            <person name="Pandey M.K."/>
            <person name="Ge S."/>
            <person name="Xu Q."/>
            <person name="Li N."/>
            <person name="Li G."/>
            <person name="Huang Y."/>
            <person name="Saxena R.K."/>
            <person name="Ji Y."/>
            <person name="Li M."/>
            <person name="Yan X."/>
            <person name="He Y."/>
            <person name="Liu Y."/>
            <person name="Wang X."/>
            <person name="Xiang C."/>
            <person name="Varshney R.K."/>
            <person name="Ding H."/>
            <person name="Gao S."/>
            <person name="Zong X."/>
        </authorList>
    </citation>
    <scope>NUCLEOTIDE SEQUENCE [LARGE SCALE GENOMIC DNA]</scope>
    <source>
        <strain evidence="3 4">cv. Zhongwan 6</strain>
    </source>
</reference>
<dbReference type="PANTHER" id="PTHR33232:SF10">
    <property type="entry name" value="SIEVE ELEMENT OCCLUSION-RELATED"/>
    <property type="match status" value="1"/>
</dbReference>
<dbReference type="InterPro" id="IPR027942">
    <property type="entry name" value="SEO_N"/>
</dbReference>
<proteinExistence type="predicted"/>
<evidence type="ECO:0008006" key="5">
    <source>
        <dbReference type="Google" id="ProtNLM"/>
    </source>
</evidence>
<accession>A0A9D4VJT8</accession>
<dbReference type="GO" id="GO:0010088">
    <property type="term" value="P:phloem development"/>
    <property type="evidence" value="ECO:0007669"/>
    <property type="project" value="InterPro"/>
</dbReference>
<dbReference type="EMBL" id="JAMSHJ010000007">
    <property type="protein sequence ID" value="KAI5384588.1"/>
    <property type="molecule type" value="Genomic_DNA"/>
</dbReference>
<keyword evidence="4" id="KW-1185">Reference proteome</keyword>
<evidence type="ECO:0000313" key="3">
    <source>
        <dbReference type="EMBL" id="KAI5384588.1"/>
    </source>
</evidence>
<name>A0A9D4VJT8_PEA</name>
<dbReference type="Proteomes" id="UP001058974">
    <property type="component" value="Chromosome 7"/>
</dbReference>
<dbReference type="Pfam" id="PF14576">
    <property type="entry name" value="SEO_N"/>
    <property type="match status" value="1"/>
</dbReference>
<feature type="domain" description="Sieve element occlusion N-terminal" evidence="1">
    <location>
        <begin position="24"/>
        <end position="304"/>
    </location>
</feature>
<dbReference type="Pfam" id="PF14577">
    <property type="entry name" value="SEO_C"/>
    <property type="match status" value="1"/>
</dbReference>
<dbReference type="InterPro" id="IPR027944">
    <property type="entry name" value="SEO_C"/>
</dbReference>
<comment type="caution">
    <text evidence="3">The sequence shown here is derived from an EMBL/GenBank/DDBJ whole genome shotgun (WGS) entry which is preliminary data.</text>
</comment>
<organism evidence="3 4">
    <name type="scientific">Pisum sativum</name>
    <name type="common">Garden pea</name>
    <name type="synonym">Lathyrus oleraceus</name>
    <dbReference type="NCBI Taxonomy" id="3888"/>
    <lineage>
        <taxon>Eukaryota</taxon>
        <taxon>Viridiplantae</taxon>
        <taxon>Streptophyta</taxon>
        <taxon>Embryophyta</taxon>
        <taxon>Tracheophyta</taxon>
        <taxon>Spermatophyta</taxon>
        <taxon>Magnoliopsida</taxon>
        <taxon>eudicotyledons</taxon>
        <taxon>Gunneridae</taxon>
        <taxon>Pentapetalae</taxon>
        <taxon>rosids</taxon>
        <taxon>fabids</taxon>
        <taxon>Fabales</taxon>
        <taxon>Fabaceae</taxon>
        <taxon>Papilionoideae</taxon>
        <taxon>50 kb inversion clade</taxon>
        <taxon>NPAAA clade</taxon>
        <taxon>Hologalegina</taxon>
        <taxon>IRL clade</taxon>
        <taxon>Fabeae</taxon>
        <taxon>Lathyrus</taxon>
    </lineage>
</organism>
<protein>
    <recommendedName>
        <fullName evidence="5">Protein SIEVE ELEMENT OCCLUSION B-like</fullName>
    </recommendedName>
</protein>